<evidence type="ECO:0000256" key="5">
    <source>
        <dbReference type="ARBA" id="ARBA00022898"/>
    </source>
</evidence>
<dbReference type="EMBL" id="CP038145">
    <property type="protein sequence ID" value="QBQ64187.1"/>
    <property type="molecule type" value="Genomic_DNA"/>
</dbReference>
<evidence type="ECO:0000256" key="4">
    <source>
        <dbReference type="ARBA" id="ARBA00022679"/>
    </source>
</evidence>
<evidence type="ECO:0000256" key="3">
    <source>
        <dbReference type="ARBA" id="ARBA00012239"/>
    </source>
</evidence>
<feature type="domain" description="Aminotransferase class V" evidence="7">
    <location>
        <begin position="21"/>
        <end position="385"/>
    </location>
</feature>
<comment type="cofactor">
    <cofactor evidence="1">
        <name>pyridoxal 5'-phosphate</name>
        <dbReference type="ChEBI" id="CHEBI:597326"/>
    </cofactor>
</comment>
<comment type="catalytic activity">
    <reaction evidence="6">
        <text>(sulfur carrier)-H + L-cysteine = (sulfur carrier)-SH + L-alanine</text>
        <dbReference type="Rhea" id="RHEA:43892"/>
        <dbReference type="Rhea" id="RHEA-COMP:14737"/>
        <dbReference type="Rhea" id="RHEA-COMP:14739"/>
        <dbReference type="ChEBI" id="CHEBI:29917"/>
        <dbReference type="ChEBI" id="CHEBI:35235"/>
        <dbReference type="ChEBI" id="CHEBI:57972"/>
        <dbReference type="ChEBI" id="CHEBI:64428"/>
        <dbReference type="EC" id="2.8.1.7"/>
    </reaction>
</comment>
<evidence type="ECO:0000256" key="6">
    <source>
        <dbReference type="ARBA" id="ARBA00050776"/>
    </source>
</evidence>
<dbReference type="Proteomes" id="UP000294444">
    <property type="component" value="Chromosome"/>
</dbReference>
<dbReference type="InterPro" id="IPR015424">
    <property type="entry name" value="PyrdxlP-dep_Trfase"/>
</dbReference>
<reference evidence="8 9" key="1">
    <citation type="submission" date="2019-03" db="EMBL/GenBank/DDBJ databases">
        <authorList>
            <person name="Che Y."/>
            <person name="Zhou L."/>
        </authorList>
    </citation>
    <scope>NUCLEOTIDE SEQUENCE [LARGE SCALE GENOMIC DNA]</scope>
    <source>
        <strain evidence="8 9">AIFJ1607</strain>
    </source>
</reference>
<dbReference type="CDD" id="cd06453">
    <property type="entry name" value="SufS_like"/>
    <property type="match status" value="1"/>
</dbReference>
<dbReference type="KEGG" id="aio:EXH44_08145"/>
<dbReference type="Gene3D" id="3.90.1150.10">
    <property type="entry name" value="Aspartate Aminotransferase, domain 1"/>
    <property type="match status" value="1"/>
</dbReference>
<dbReference type="GO" id="GO:0006534">
    <property type="term" value="P:cysteine metabolic process"/>
    <property type="evidence" value="ECO:0007669"/>
    <property type="project" value="InterPro"/>
</dbReference>
<dbReference type="InterPro" id="IPR015421">
    <property type="entry name" value="PyrdxlP-dep_Trfase_major"/>
</dbReference>
<organism evidence="8 9">
    <name type="scientific">Actinobacillus indolicus</name>
    <dbReference type="NCBI Taxonomy" id="51049"/>
    <lineage>
        <taxon>Bacteria</taxon>
        <taxon>Pseudomonadati</taxon>
        <taxon>Pseudomonadota</taxon>
        <taxon>Gammaproteobacteria</taxon>
        <taxon>Pasteurellales</taxon>
        <taxon>Pasteurellaceae</taxon>
        <taxon>Actinobacillus</taxon>
    </lineage>
</organism>
<evidence type="ECO:0000259" key="7">
    <source>
        <dbReference type="Pfam" id="PF00266"/>
    </source>
</evidence>
<dbReference type="Gene3D" id="3.40.640.10">
    <property type="entry name" value="Type I PLP-dependent aspartate aminotransferase-like (Major domain)"/>
    <property type="match status" value="1"/>
</dbReference>
<proteinExistence type="inferred from homology"/>
<sequence>MINHEFRHQFPFFQENATWAYLDSAATTLKPQVLIDSTNHFYHSSGSVHRSQYDLIQTERYELARDLVAKRFNVESRDAVIWTSGTTHSLNLIAHGLAHTLNPDDEILVSIAEHHANFIPWQQLAMRTQAKFIVLPLNNEYQVDAKILTQHLSDKTKIVALNLVSNVTGVRQPVEQLIPLIRQHSSANIVLDVAQAVCSEQFDVQALGADFYAFSAHKMYGPTGVGVLMGKKASLAQLQPLFFGGKMLHTVDEHQLTLAELPYRLEAGTPNIAGIIAFDAVLEWLETWDFSELNQRLYQLATDTRKRLLSYKNVQIIAEHSQSPTVSFTIKDQHHADVATILTEQQIALRSGEHCAKPYLRYLAQTGTLRLSLAHYNTEQDLERFFKAFDFALDILEN</sequence>
<protein>
    <recommendedName>
        <fullName evidence="3">cysteine desulfurase</fullName>
        <ecNumber evidence="3">2.8.1.7</ecNumber>
    </recommendedName>
</protein>
<dbReference type="InterPro" id="IPR015422">
    <property type="entry name" value="PyrdxlP-dep_Trfase_small"/>
</dbReference>
<dbReference type="GO" id="GO:0031071">
    <property type="term" value="F:cysteine desulfurase activity"/>
    <property type="evidence" value="ECO:0007669"/>
    <property type="project" value="UniProtKB-EC"/>
</dbReference>
<evidence type="ECO:0000256" key="1">
    <source>
        <dbReference type="ARBA" id="ARBA00001933"/>
    </source>
</evidence>
<name>A0A4P7CLE0_9PAST</name>
<evidence type="ECO:0000313" key="8">
    <source>
        <dbReference type="EMBL" id="QBQ64187.1"/>
    </source>
</evidence>
<evidence type="ECO:0000313" key="9">
    <source>
        <dbReference type="Proteomes" id="UP000294444"/>
    </source>
</evidence>
<dbReference type="InterPro" id="IPR000192">
    <property type="entry name" value="Aminotrans_V_dom"/>
</dbReference>
<gene>
    <name evidence="8" type="ORF">EXH44_08145</name>
</gene>
<dbReference type="PANTHER" id="PTHR43586">
    <property type="entry name" value="CYSTEINE DESULFURASE"/>
    <property type="match status" value="1"/>
</dbReference>
<dbReference type="Pfam" id="PF00266">
    <property type="entry name" value="Aminotran_5"/>
    <property type="match status" value="1"/>
</dbReference>
<dbReference type="AlphaFoldDB" id="A0A4P7CLE0"/>
<dbReference type="InterPro" id="IPR010970">
    <property type="entry name" value="Cys_dSase_SufS"/>
</dbReference>
<dbReference type="PANTHER" id="PTHR43586:SF8">
    <property type="entry name" value="CYSTEINE DESULFURASE 1, CHLOROPLASTIC"/>
    <property type="match status" value="1"/>
</dbReference>
<keyword evidence="5" id="KW-0663">Pyridoxal phosphate</keyword>
<dbReference type="EC" id="2.8.1.7" evidence="3"/>
<keyword evidence="4" id="KW-0808">Transferase</keyword>
<dbReference type="RefSeq" id="WP_162857017.1">
    <property type="nucleotide sequence ID" value="NZ_CP038145.1"/>
</dbReference>
<evidence type="ECO:0000256" key="2">
    <source>
        <dbReference type="ARBA" id="ARBA00010447"/>
    </source>
</evidence>
<dbReference type="SUPFAM" id="SSF53383">
    <property type="entry name" value="PLP-dependent transferases"/>
    <property type="match status" value="1"/>
</dbReference>
<comment type="similarity">
    <text evidence="2">Belongs to the class-V pyridoxal-phosphate-dependent aminotransferase family. Csd subfamily.</text>
</comment>
<accession>A0A4P7CLE0</accession>
<dbReference type="GO" id="GO:0030170">
    <property type="term" value="F:pyridoxal phosphate binding"/>
    <property type="evidence" value="ECO:0007669"/>
    <property type="project" value="InterPro"/>
</dbReference>
<keyword evidence="9" id="KW-1185">Reference proteome</keyword>